<evidence type="ECO:0000256" key="2">
    <source>
        <dbReference type="ARBA" id="ARBA00022801"/>
    </source>
</evidence>
<dbReference type="GO" id="GO:0003677">
    <property type="term" value="F:DNA binding"/>
    <property type="evidence" value="ECO:0007669"/>
    <property type="project" value="UniProtKB-KW"/>
</dbReference>
<keyword evidence="1" id="KW-0547">Nucleotide-binding</keyword>
<evidence type="ECO:0000313" key="8">
    <source>
        <dbReference type="EMBL" id="KRK27114.1"/>
    </source>
</evidence>
<dbReference type="InterPro" id="IPR003593">
    <property type="entry name" value="AAA+_ATPase"/>
</dbReference>
<feature type="domain" description="AAA+ ATPase" evidence="7">
    <location>
        <begin position="175"/>
        <end position="496"/>
    </location>
</feature>
<evidence type="ECO:0000256" key="5">
    <source>
        <dbReference type="ARBA" id="ARBA00023125"/>
    </source>
</evidence>
<dbReference type="SUPFAM" id="SSF52540">
    <property type="entry name" value="P-loop containing nucleoside triphosphate hydrolases"/>
    <property type="match status" value="1"/>
</dbReference>
<evidence type="ECO:0000259" key="7">
    <source>
        <dbReference type="SMART" id="SM00382"/>
    </source>
</evidence>
<sequence>MNVDMYYTDIDKENFYLGIISQVYRGNSYVQIENLSLLRNRKIRDESLLPNTINYFVVIEDTQGLFIGKVFQAKVQDTDSVNQAINNGHVDRVFPELGIDIVGYMNRSGCFQLPGFKTVGISDKVYVANTKLVEMYQHSLEVISTSEGNQDVLNDLAVFSSSVNSTFSIRPNTLFDRHLLVIGSTNSGKSTSSLAILDKLLLNHKRLLVIDPTGEYRDAFPESAVQHLKLGSDTFLPVGAVTVAQWEFLFQTNDNTQGAVLSDAIKSLRFNYANNHSEEIYTKNGKNMQLVQHDLATVTEKDTDFNLRKLPEQIIAESVELNTTKGHTGEYIFKTFRANANMWLAQKIEHQFEYSTLSEFFTDRNSGGYALLEEIDKFVDGQTESLYIDASSIGLSDGIGTMIVDLISNHIINKPLGEVKPFVLFVDEVHRYTQSFDDTMSAISGLINIAREGRKKGIFLFLTTQSPCDVPKILFSQVGSLLIHRLTSIEDIQVIRNYIDERSQKQVYNLNRGEALLSSINLLNNVQLVFNKSQRIHHNETPLL</sequence>
<dbReference type="InterPro" id="IPR008571">
    <property type="entry name" value="HerA-like"/>
</dbReference>
<name>A0A837RG46_LACPE</name>
<dbReference type="Proteomes" id="UP000051020">
    <property type="component" value="Unassembled WGS sequence"/>
</dbReference>
<organism evidence="8 9">
    <name type="scientific">Lactiplantibacillus pentosus DSM 20314</name>
    <dbReference type="NCBI Taxonomy" id="1423791"/>
    <lineage>
        <taxon>Bacteria</taxon>
        <taxon>Bacillati</taxon>
        <taxon>Bacillota</taxon>
        <taxon>Bacilli</taxon>
        <taxon>Lactobacillales</taxon>
        <taxon>Lactobacillaceae</taxon>
        <taxon>Lactiplantibacillus</taxon>
    </lineage>
</organism>
<keyword evidence="3" id="KW-0347">Helicase</keyword>
<dbReference type="InterPro" id="IPR033186">
    <property type="entry name" value="HerA_C"/>
</dbReference>
<dbReference type="RefSeq" id="WP_050339044.1">
    <property type="nucleotide sequence ID" value="NZ_AZCU01000001.1"/>
</dbReference>
<dbReference type="GeneID" id="49393227"/>
<comment type="caution">
    <text evidence="8">The sequence shown here is derived from an EMBL/GenBank/DDBJ whole genome shotgun (WGS) entry which is preliminary data.</text>
</comment>
<dbReference type="GO" id="GO:0016787">
    <property type="term" value="F:hydrolase activity"/>
    <property type="evidence" value="ECO:0007669"/>
    <property type="project" value="UniProtKB-KW"/>
</dbReference>
<keyword evidence="2" id="KW-0378">Hydrolase</keyword>
<dbReference type="Gene3D" id="3.40.50.300">
    <property type="entry name" value="P-loop containing nucleotide triphosphate hydrolases"/>
    <property type="match status" value="2"/>
</dbReference>
<dbReference type="GO" id="GO:0005524">
    <property type="term" value="F:ATP binding"/>
    <property type="evidence" value="ECO:0007669"/>
    <property type="project" value="UniProtKB-KW"/>
</dbReference>
<accession>A0A837RG46</accession>
<keyword evidence="4" id="KW-0067">ATP-binding</keyword>
<proteinExistence type="predicted"/>
<gene>
    <name evidence="8" type="ORF">FD24_GL000266</name>
</gene>
<dbReference type="Pfam" id="PF05872">
    <property type="entry name" value="HerA_C"/>
    <property type="match status" value="1"/>
</dbReference>
<protein>
    <submittedName>
        <fullName evidence="8">Atpase</fullName>
    </submittedName>
</protein>
<dbReference type="PANTHER" id="PTHR42957:SF1">
    <property type="entry name" value="HELICASE MJ1565-RELATED"/>
    <property type="match status" value="1"/>
</dbReference>
<evidence type="ECO:0000256" key="6">
    <source>
        <dbReference type="ARBA" id="ARBA00023235"/>
    </source>
</evidence>
<dbReference type="Pfam" id="PF01935">
    <property type="entry name" value="DUF87"/>
    <property type="match status" value="1"/>
</dbReference>
<evidence type="ECO:0000256" key="3">
    <source>
        <dbReference type="ARBA" id="ARBA00022806"/>
    </source>
</evidence>
<evidence type="ECO:0000313" key="9">
    <source>
        <dbReference type="Proteomes" id="UP000051020"/>
    </source>
</evidence>
<evidence type="ECO:0000256" key="1">
    <source>
        <dbReference type="ARBA" id="ARBA00022741"/>
    </source>
</evidence>
<evidence type="ECO:0000256" key="4">
    <source>
        <dbReference type="ARBA" id="ARBA00022840"/>
    </source>
</evidence>
<dbReference type="SMART" id="SM00382">
    <property type="entry name" value="AAA"/>
    <property type="match status" value="1"/>
</dbReference>
<dbReference type="AlphaFoldDB" id="A0A837RG46"/>
<dbReference type="GO" id="GO:0004386">
    <property type="term" value="F:helicase activity"/>
    <property type="evidence" value="ECO:0007669"/>
    <property type="project" value="UniProtKB-KW"/>
</dbReference>
<dbReference type="PANTHER" id="PTHR42957">
    <property type="entry name" value="HELICASE MJ1565-RELATED"/>
    <property type="match status" value="1"/>
</dbReference>
<keyword evidence="6" id="KW-0413">Isomerase</keyword>
<dbReference type="EMBL" id="AZCU01000001">
    <property type="protein sequence ID" value="KRK27114.1"/>
    <property type="molecule type" value="Genomic_DNA"/>
</dbReference>
<dbReference type="InterPro" id="IPR002789">
    <property type="entry name" value="HerA_central"/>
</dbReference>
<keyword evidence="5" id="KW-0238">DNA-binding</keyword>
<reference evidence="8 9" key="1">
    <citation type="journal article" date="2015" name="Genome Announc.">
        <title>Expanding the biotechnology potential of lactobacilli through comparative genomics of 213 strains and associated genera.</title>
        <authorList>
            <person name="Sun Z."/>
            <person name="Harris H.M."/>
            <person name="McCann A."/>
            <person name="Guo C."/>
            <person name="Argimon S."/>
            <person name="Zhang W."/>
            <person name="Yang X."/>
            <person name="Jeffery I.B."/>
            <person name="Cooney J.C."/>
            <person name="Kagawa T.F."/>
            <person name="Liu W."/>
            <person name="Song Y."/>
            <person name="Salvetti E."/>
            <person name="Wrobel A."/>
            <person name="Rasinkangas P."/>
            <person name="Parkhill J."/>
            <person name="Rea M.C."/>
            <person name="O'Sullivan O."/>
            <person name="Ritari J."/>
            <person name="Douillard F.P."/>
            <person name="Paul Ross R."/>
            <person name="Yang R."/>
            <person name="Briner A.E."/>
            <person name="Felis G.E."/>
            <person name="de Vos W.M."/>
            <person name="Barrangou R."/>
            <person name="Klaenhammer T.R."/>
            <person name="Caufield P.W."/>
            <person name="Cui Y."/>
            <person name="Zhang H."/>
            <person name="O'Toole P.W."/>
        </authorList>
    </citation>
    <scope>NUCLEOTIDE SEQUENCE [LARGE SCALE GENOMIC DNA]</scope>
    <source>
        <strain evidence="8 9">DSM 20314</strain>
    </source>
</reference>
<dbReference type="InterPro" id="IPR027417">
    <property type="entry name" value="P-loop_NTPase"/>
</dbReference>